<dbReference type="SUPFAM" id="SSF56112">
    <property type="entry name" value="Protein kinase-like (PK-like)"/>
    <property type="match status" value="1"/>
</dbReference>
<dbReference type="PROSITE" id="PS00107">
    <property type="entry name" value="PROTEIN_KINASE_ATP"/>
    <property type="match status" value="1"/>
</dbReference>
<evidence type="ECO:0000256" key="13">
    <source>
        <dbReference type="SAM" id="MobiDB-lite"/>
    </source>
</evidence>
<feature type="compositionally biased region" description="Polar residues" evidence="13">
    <location>
        <begin position="657"/>
        <end position="675"/>
    </location>
</feature>
<evidence type="ECO:0000256" key="1">
    <source>
        <dbReference type="ARBA" id="ARBA00004479"/>
    </source>
</evidence>
<keyword evidence="10 14" id="KW-0472">Membrane</keyword>
<evidence type="ECO:0000256" key="6">
    <source>
        <dbReference type="ARBA" id="ARBA00022741"/>
    </source>
</evidence>
<sequence>MSRISCLAIWALLLWFISSSSLCSCRRDDKYAAECRVPVYCGKYQVRYPFYLEGRQPSYCGLPGYNVSCVNQDDSSWPLSITRPTRTLNYYNTSKRGVSEVRPHSITYRLRILPDNTRDGFGIQVSHEAFSKVEETCTLPEKELEALLQDDLFHYNFTISNMVVMHCECNKTLARNLIPYSTSNCSDPILLTLEDAGTFSRDHVARECKRRLRFPMVDDGFFIPTSGGGGAANWSAYKTLMARRGFDLVCRFPSCKLVSVNYHGSECYCLDHEGKSIACPRAVAGIMKRMAKPLGFSICGVAFLAIVIILRVLPNVKIKENSKVITEFLRTNEESLSLKRYTYSEIRKMTRSFKDKLGQGGFGSVYKGELEDGRPVAVKILNPAKSNVGEGFVNEVTTISSTAHVNIVGLIGFCISGSKRALIYPFMANGSLEKFIYEKKLSGQQQRLLEWRKLHSIAVGIAQGLEYLHRGCTTRIVHFDIKPHNILLDEDLCPKISDFGLAKVCVRRESVVSVVGARGTVGYIAPEQACRDFGHVSHKSDVYSYGMMILEMVGGRKNVDDEKENASEIYFPHWIYKRVLLGQELELNGIADEDDRVRARKMIITGLWCIQTDPAQRPPIGRVVEMLQGSVESLPVPPKPYMYSPSSSPPHSLAPVLTSSTAQTTISDTTSNTES</sequence>
<dbReference type="GO" id="GO:0030247">
    <property type="term" value="F:polysaccharide binding"/>
    <property type="evidence" value="ECO:0007669"/>
    <property type="project" value="InterPro"/>
</dbReference>
<dbReference type="PROSITE" id="PS50011">
    <property type="entry name" value="PROTEIN_KINASE_DOM"/>
    <property type="match status" value="1"/>
</dbReference>
<name>A0A7N0UN61_KALFE</name>
<keyword evidence="4 14" id="KW-0812">Transmembrane</keyword>
<proteinExistence type="predicted"/>
<evidence type="ECO:0000259" key="16">
    <source>
        <dbReference type="PROSITE" id="PS50011"/>
    </source>
</evidence>
<evidence type="ECO:0000256" key="12">
    <source>
        <dbReference type="PROSITE-ProRule" id="PRU10141"/>
    </source>
</evidence>
<dbReference type="GO" id="GO:0004674">
    <property type="term" value="F:protein serine/threonine kinase activity"/>
    <property type="evidence" value="ECO:0007669"/>
    <property type="project" value="UniProtKB-KW"/>
</dbReference>
<organism evidence="17 18">
    <name type="scientific">Kalanchoe fedtschenkoi</name>
    <name type="common">Lavender scallops</name>
    <name type="synonym">South American air plant</name>
    <dbReference type="NCBI Taxonomy" id="63787"/>
    <lineage>
        <taxon>Eukaryota</taxon>
        <taxon>Viridiplantae</taxon>
        <taxon>Streptophyta</taxon>
        <taxon>Embryophyta</taxon>
        <taxon>Tracheophyta</taxon>
        <taxon>Spermatophyta</taxon>
        <taxon>Magnoliopsida</taxon>
        <taxon>eudicotyledons</taxon>
        <taxon>Gunneridae</taxon>
        <taxon>Pentapetalae</taxon>
        <taxon>Saxifragales</taxon>
        <taxon>Crassulaceae</taxon>
        <taxon>Kalanchoe</taxon>
    </lineage>
</organism>
<dbReference type="PROSITE" id="PS51257">
    <property type="entry name" value="PROKAR_LIPOPROTEIN"/>
    <property type="match status" value="1"/>
</dbReference>
<evidence type="ECO:0000313" key="18">
    <source>
        <dbReference type="Proteomes" id="UP000594263"/>
    </source>
</evidence>
<dbReference type="InterPro" id="IPR045874">
    <property type="entry name" value="LRK10/LRL21-25-like"/>
</dbReference>
<dbReference type="PROSITE" id="PS00108">
    <property type="entry name" value="PROTEIN_KINASE_ST"/>
    <property type="match status" value="1"/>
</dbReference>
<feature type="transmembrane region" description="Helical" evidence="14">
    <location>
        <begin position="294"/>
        <end position="313"/>
    </location>
</feature>
<keyword evidence="3" id="KW-0808">Transferase</keyword>
<dbReference type="InterPro" id="IPR017441">
    <property type="entry name" value="Protein_kinase_ATP_BS"/>
</dbReference>
<dbReference type="SMART" id="SM00220">
    <property type="entry name" value="S_TKc"/>
    <property type="match status" value="1"/>
</dbReference>
<dbReference type="InterPro" id="IPR008271">
    <property type="entry name" value="Ser/Thr_kinase_AS"/>
</dbReference>
<evidence type="ECO:0000256" key="2">
    <source>
        <dbReference type="ARBA" id="ARBA00022527"/>
    </source>
</evidence>
<comment type="subcellular location">
    <subcellularLocation>
        <location evidence="1">Membrane</location>
        <topology evidence="1">Single-pass type I membrane protein</topology>
    </subcellularLocation>
</comment>
<keyword evidence="7" id="KW-0418">Kinase</keyword>
<dbReference type="Pfam" id="PF13947">
    <property type="entry name" value="GUB_WAK_bind"/>
    <property type="match status" value="1"/>
</dbReference>
<dbReference type="Proteomes" id="UP000594263">
    <property type="component" value="Unplaced"/>
</dbReference>
<reference evidence="17" key="1">
    <citation type="submission" date="2021-01" db="UniProtKB">
        <authorList>
            <consortium name="EnsemblPlants"/>
        </authorList>
    </citation>
    <scope>IDENTIFICATION</scope>
</reference>
<protein>
    <recommendedName>
        <fullName evidence="16">Protein kinase domain-containing protein</fullName>
    </recommendedName>
</protein>
<dbReference type="Gene3D" id="1.10.510.10">
    <property type="entry name" value="Transferase(Phosphotransferase) domain 1"/>
    <property type="match status" value="1"/>
</dbReference>
<dbReference type="InterPro" id="IPR000719">
    <property type="entry name" value="Prot_kinase_dom"/>
</dbReference>
<keyword evidence="8 12" id="KW-0067">ATP-binding</keyword>
<feature type="compositionally biased region" description="Low complexity" evidence="13">
    <location>
        <begin position="641"/>
        <end position="655"/>
    </location>
</feature>
<dbReference type="GO" id="GO:0005524">
    <property type="term" value="F:ATP binding"/>
    <property type="evidence" value="ECO:0007669"/>
    <property type="project" value="UniProtKB-UniRule"/>
</dbReference>
<dbReference type="Gene3D" id="3.30.200.20">
    <property type="entry name" value="Phosphorylase Kinase, domain 1"/>
    <property type="match status" value="1"/>
</dbReference>
<dbReference type="AlphaFoldDB" id="A0A7N0UN61"/>
<keyword evidence="11" id="KW-0325">Glycoprotein</keyword>
<keyword evidence="6 12" id="KW-0547">Nucleotide-binding</keyword>
<evidence type="ECO:0000256" key="14">
    <source>
        <dbReference type="SAM" id="Phobius"/>
    </source>
</evidence>
<evidence type="ECO:0000256" key="11">
    <source>
        <dbReference type="ARBA" id="ARBA00023180"/>
    </source>
</evidence>
<feature type="region of interest" description="Disordered" evidence="13">
    <location>
        <begin position="638"/>
        <end position="675"/>
    </location>
</feature>
<evidence type="ECO:0000313" key="17">
    <source>
        <dbReference type="EnsemblPlants" id="Kaladp0076s0041.1.v1.1"/>
    </source>
</evidence>
<dbReference type="InterPro" id="IPR025287">
    <property type="entry name" value="WAK_GUB"/>
</dbReference>
<dbReference type="FunFam" id="1.10.510.10:FF:000590">
    <property type="entry name" value="PR5-like receptor kinase"/>
    <property type="match status" value="1"/>
</dbReference>
<dbReference type="GO" id="GO:0016020">
    <property type="term" value="C:membrane"/>
    <property type="evidence" value="ECO:0007669"/>
    <property type="project" value="UniProtKB-SubCell"/>
</dbReference>
<keyword evidence="2" id="KW-0723">Serine/threonine-protein kinase</keyword>
<keyword evidence="9 14" id="KW-1133">Transmembrane helix</keyword>
<dbReference type="FunFam" id="3.30.200.20:FF:000178">
    <property type="entry name" value="serine/threonine-protein kinase PBS1-like"/>
    <property type="match status" value="1"/>
</dbReference>
<dbReference type="EnsemblPlants" id="Kaladp0076s0041.1.v1.1">
    <property type="protein sequence ID" value="Kaladp0076s0041.1.v1.1"/>
    <property type="gene ID" value="Kaladp0076s0041.v1.1"/>
</dbReference>
<dbReference type="PANTHER" id="PTHR27009">
    <property type="entry name" value="RUST RESISTANCE KINASE LR10-RELATED"/>
    <property type="match status" value="1"/>
</dbReference>
<keyword evidence="5 15" id="KW-0732">Signal</keyword>
<feature type="signal peptide" evidence="15">
    <location>
        <begin position="1"/>
        <end position="25"/>
    </location>
</feature>
<evidence type="ECO:0000256" key="3">
    <source>
        <dbReference type="ARBA" id="ARBA00022679"/>
    </source>
</evidence>
<dbReference type="InterPro" id="IPR011009">
    <property type="entry name" value="Kinase-like_dom_sf"/>
</dbReference>
<keyword evidence="18" id="KW-1185">Reference proteome</keyword>
<evidence type="ECO:0000256" key="8">
    <source>
        <dbReference type="ARBA" id="ARBA00022840"/>
    </source>
</evidence>
<evidence type="ECO:0000256" key="9">
    <source>
        <dbReference type="ARBA" id="ARBA00022989"/>
    </source>
</evidence>
<evidence type="ECO:0000256" key="7">
    <source>
        <dbReference type="ARBA" id="ARBA00022777"/>
    </source>
</evidence>
<dbReference type="Pfam" id="PF00069">
    <property type="entry name" value="Pkinase"/>
    <property type="match status" value="1"/>
</dbReference>
<accession>A0A7N0UN61</accession>
<feature type="domain" description="Protein kinase" evidence="16">
    <location>
        <begin position="351"/>
        <end position="642"/>
    </location>
</feature>
<evidence type="ECO:0000256" key="10">
    <source>
        <dbReference type="ARBA" id="ARBA00023136"/>
    </source>
</evidence>
<feature type="binding site" evidence="12">
    <location>
        <position position="379"/>
    </location>
    <ligand>
        <name>ATP</name>
        <dbReference type="ChEBI" id="CHEBI:30616"/>
    </ligand>
</feature>
<evidence type="ECO:0000256" key="4">
    <source>
        <dbReference type="ARBA" id="ARBA00022692"/>
    </source>
</evidence>
<dbReference type="Gramene" id="Kaladp0076s0041.1.v1.1">
    <property type="protein sequence ID" value="Kaladp0076s0041.1.v1.1"/>
    <property type="gene ID" value="Kaladp0076s0041.v1.1"/>
</dbReference>
<evidence type="ECO:0000256" key="5">
    <source>
        <dbReference type="ARBA" id="ARBA00022729"/>
    </source>
</evidence>
<evidence type="ECO:0000256" key="15">
    <source>
        <dbReference type="SAM" id="SignalP"/>
    </source>
</evidence>
<feature type="chain" id="PRO_5029794496" description="Protein kinase domain-containing protein" evidence="15">
    <location>
        <begin position="26"/>
        <end position="675"/>
    </location>
</feature>